<sequence length="324" mass="38073">MKLKRRNILFLIFFILIIFFIIIVFKYLNTEDDKNPIYKMAYISKDDNLTFISEGINQASKDMNVEVEIYRITKENKIEEQNKLLEKCINDDIDAIIISPVDYEKILEAINKHNYSGPVILMDFKIDLKKKLSYISCNDYDIGKSLAEEIIQRGNTSENFVILENEEEFETLEEINKGFIEEVNNTKNKYKYVKISEDENKQYSEILKYIEANKVDVIVSFDSEILECIAKIKKDLYMENKRDNSDFEVYGVGLTNKILSYVEENIIDAVAVKNEFNLGYLSVKMAVNKLKNNKVKEKDIDFSIVNKRNMYSERNEKLLFPFVK</sequence>
<organism evidence="5 6">
    <name type="scientific">Clostridium sardiniense</name>
    <name type="common">Clostridium absonum</name>
    <dbReference type="NCBI Taxonomy" id="29369"/>
    <lineage>
        <taxon>Bacteria</taxon>
        <taxon>Bacillati</taxon>
        <taxon>Bacillota</taxon>
        <taxon>Clostridia</taxon>
        <taxon>Eubacteriales</taxon>
        <taxon>Clostridiaceae</taxon>
        <taxon>Clostridium</taxon>
    </lineage>
</organism>
<accession>A0ABS7KU68</accession>
<comment type="caution">
    <text evidence="5">The sequence shown here is derived from an EMBL/GenBank/DDBJ whole genome shotgun (WGS) entry which is preliminary data.</text>
</comment>
<evidence type="ECO:0000256" key="1">
    <source>
        <dbReference type="ARBA" id="ARBA00004196"/>
    </source>
</evidence>
<feature type="transmembrane region" description="Helical" evidence="3">
    <location>
        <begin position="7"/>
        <end position="28"/>
    </location>
</feature>
<dbReference type="InterPro" id="IPR025997">
    <property type="entry name" value="SBP_2_dom"/>
</dbReference>
<keyword evidence="6" id="KW-1185">Reference proteome</keyword>
<comment type="similarity">
    <text evidence="2">Belongs to the bacterial solute-binding protein 2 family.</text>
</comment>
<keyword evidence="3" id="KW-1133">Transmembrane helix</keyword>
<evidence type="ECO:0000259" key="4">
    <source>
        <dbReference type="Pfam" id="PF13407"/>
    </source>
</evidence>
<dbReference type="Gene3D" id="3.40.50.2300">
    <property type="match status" value="2"/>
</dbReference>
<gene>
    <name evidence="5" type="ORF">K5V21_02740</name>
</gene>
<dbReference type="Proteomes" id="UP001299068">
    <property type="component" value="Unassembled WGS sequence"/>
</dbReference>
<evidence type="ECO:0000313" key="6">
    <source>
        <dbReference type="Proteomes" id="UP001299068"/>
    </source>
</evidence>
<comment type="subcellular location">
    <subcellularLocation>
        <location evidence="1">Cell envelope</location>
    </subcellularLocation>
</comment>
<keyword evidence="3" id="KW-0472">Membrane</keyword>
<evidence type="ECO:0000313" key="5">
    <source>
        <dbReference type="EMBL" id="MBY0754365.1"/>
    </source>
</evidence>
<keyword evidence="3" id="KW-0812">Transmembrane</keyword>
<dbReference type="InterPro" id="IPR028082">
    <property type="entry name" value="Peripla_BP_I"/>
</dbReference>
<dbReference type="SUPFAM" id="SSF53822">
    <property type="entry name" value="Periplasmic binding protein-like I"/>
    <property type="match status" value="1"/>
</dbReference>
<dbReference type="Pfam" id="PF13407">
    <property type="entry name" value="Peripla_BP_4"/>
    <property type="match status" value="1"/>
</dbReference>
<dbReference type="PANTHER" id="PTHR30036">
    <property type="entry name" value="D-XYLOSE-BINDING PERIPLASMIC PROTEIN"/>
    <property type="match status" value="1"/>
</dbReference>
<evidence type="ECO:0000256" key="3">
    <source>
        <dbReference type="SAM" id="Phobius"/>
    </source>
</evidence>
<dbReference type="PANTHER" id="PTHR30036:SF7">
    <property type="entry name" value="ABC TRANSPORTER PERIPLASMIC-BINDING PROTEIN YPHF"/>
    <property type="match status" value="1"/>
</dbReference>
<name>A0ABS7KU68_CLOSR</name>
<protein>
    <submittedName>
        <fullName evidence="5">Substrate-binding domain-containing protein</fullName>
    </submittedName>
</protein>
<feature type="domain" description="Periplasmic binding protein" evidence="4">
    <location>
        <begin position="50"/>
        <end position="293"/>
    </location>
</feature>
<dbReference type="RefSeq" id="WP_221858929.1">
    <property type="nucleotide sequence ID" value="NZ_JAIKTU010000002.1"/>
</dbReference>
<reference evidence="5 6" key="1">
    <citation type="journal article" date="2021" name="Cell Host Microbe">
        <title>in vivo commensal control of Clostridioides difficile virulence.</title>
        <authorList>
            <person name="Girinathan B.P."/>
            <person name="Dibenedetto N."/>
            <person name="Worley J.N."/>
            <person name="Peltier J."/>
            <person name="Arrieta-Ortiz M.L."/>
            <person name="Rupa Christinal Immanuel S."/>
            <person name="Lavin R."/>
            <person name="Delaney M.L."/>
            <person name="Cummins C."/>
            <person name="Hoffmann M."/>
            <person name="Luo Y."/>
            <person name="Gonzalez-Escalona N."/>
            <person name="Allard M."/>
            <person name="Onderdonk A.B."/>
            <person name="Gerber G.K."/>
            <person name="Sonenshein A.L."/>
            <person name="Baliga N."/>
            <person name="Dupuy B."/>
            <person name="Bry L."/>
        </authorList>
    </citation>
    <scope>NUCLEOTIDE SEQUENCE [LARGE SCALE GENOMIC DNA]</scope>
    <source>
        <strain evidence="5 6">DSM 599</strain>
    </source>
</reference>
<proteinExistence type="inferred from homology"/>
<evidence type="ECO:0000256" key="2">
    <source>
        <dbReference type="ARBA" id="ARBA00007639"/>
    </source>
</evidence>
<dbReference type="InterPro" id="IPR050555">
    <property type="entry name" value="Bact_Solute-Bind_Prot2"/>
</dbReference>
<dbReference type="EMBL" id="JAIKTU010000002">
    <property type="protein sequence ID" value="MBY0754365.1"/>
    <property type="molecule type" value="Genomic_DNA"/>
</dbReference>